<proteinExistence type="inferred from homology"/>
<reference evidence="3 4" key="1">
    <citation type="submission" date="2019-01" db="EMBL/GenBank/DDBJ databases">
        <title>Egibacter rhizosphaerae EGI 80759T.</title>
        <authorList>
            <person name="Chen D.-D."/>
            <person name="Tian Y."/>
            <person name="Jiao J.-Y."/>
            <person name="Zhang X.-T."/>
            <person name="Zhang Y.-G."/>
            <person name="Zhang Y."/>
            <person name="Xiao M."/>
            <person name="Shu W.-S."/>
            <person name="Li W.-J."/>
        </authorList>
    </citation>
    <scope>NUCLEOTIDE SEQUENCE [LARGE SCALE GENOMIC DNA]</scope>
    <source>
        <strain evidence="3 4">EGI 80759</strain>
    </source>
</reference>
<comment type="function">
    <text evidence="2">Antitoxin component of a type II toxin-antitoxin (TA) system.</text>
</comment>
<dbReference type="InterPro" id="IPR051416">
    <property type="entry name" value="phD-YefM_TA_antitoxins"/>
</dbReference>
<evidence type="ECO:0000313" key="3">
    <source>
        <dbReference type="EMBL" id="QBI19673.1"/>
    </source>
</evidence>
<dbReference type="KEGG" id="erz:ER308_08995"/>
<organism evidence="3 4">
    <name type="scientific">Egibacter rhizosphaerae</name>
    <dbReference type="NCBI Taxonomy" id="1670831"/>
    <lineage>
        <taxon>Bacteria</taxon>
        <taxon>Bacillati</taxon>
        <taxon>Actinomycetota</taxon>
        <taxon>Nitriliruptoria</taxon>
        <taxon>Egibacterales</taxon>
        <taxon>Egibacteraceae</taxon>
        <taxon>Egibacter</taxon>
    </lineage>
</organism>
<evidence type="ECO:0000256" key="2">
    <source>
        <dbReference type="RuleBase" id="RU362080"/>
    </source>
</evidence>
<evidence type="ECO:0000313" key="4">
    <source>
        <dbReference type="Proteomes" id="UP000291469"/>
    </source>
</evidence>
<dbReference type="Pfam" id="PF02604">
    <property type="entry name" value="PhdYeFM_antitox"/>
    <property type="match status" value="1"/>
</dbReference>
<dbReference type="InterPro" id="IPR036165">
    <property type="entry name" value="YefM-like_sf"/>
</dbReference>
<dbReference type="Gene3D" id="3.40.1620.10">
    <property type="entry name" value="YefM-like domain"/>
    <property type="match status" value="1"/>
</dbReference>
<dbReference type="AlphaFoldDB" id="A0A411YEJ2"/>
<evidence type="ECO:0000256" key="1">
    <source>
        <dbReference type="ARBA" id="ARBA00009981"/>
    </source>
</evidence>
<dbReference type="OrthoDB" id="4419580at2"/>
<protein>
    <recommendedName>
        <fullName evidence="2">Antitoxin</fullName>
    </recommendedName>
</protein>
<dbReference type="PANTHER" id="PTHR35377:SF5">
    <property type="entry name" value="ANTITOXIN VAPB46"/>
    <property type="match status" value="1"/>
</dbReference>
<dbReference type="PANTHER" id="PTHR35377">
    <property type="entry name" value="ANTITOXIN VAPB49-RELATED-RELATED"/>
    <property type="match status" value="1"/>
</dbReference>
<comment type="similarity">
    <text evidence="1 2">Belongs to the phD/YefM antitoxin family.</text>
</comment>
<dbReference type="SUPFAM" id="SSF143120">
    <property type="entry name" value="YefM-like"/>
    <property type="match status" value="1"/>
</dbReference>
<dbReference type="EMBL" id="CP036402">
    <property type="protein sequence ID" value="QBI19673.1"/>
    <property type="molecule type" value="Genomic_DNA"/>
</dbReference>
<name>A0A411YEJ2_9ACTN</name>
<gene>
    <name evidence="3" type="ORF">ER308_08995</name>
</gene>
<dbReference type="GO" id="GO:0097351">
    <property type="term" value="F:toxin sequestering activity"/>
    <property type="evidence" value="ECO:0007669"/>
    <property type="project" value="TreeGrafter"/>
</dbReference>
<dbReference type="Proteomes" id="UP000291469">
    <property type="component" value="Chromosome"/>
</dbReference>
<accession>A0A411YEJ2</accession>
<sequence>MMSEVGVAELRRELKRWIERVQAGEEVVITDRGRPVARLIRAGVPSMLERLTAEGHVSRPAQDRLSARELRRIEAQGGVSEYVTSEREARRA</sequence>
<dbReference type="NCBIfam" id="TIGR01552">
    <property type="entry name" value="phd_fam"/>
    <property type="match status" value="1"/>
</dbReference>
<keyword evidence="4" id="KW-1185">Reference proteome</keyword>
<dbReference type="InterPro" id="IPR006442">
    <property type="entry name" value="Antitoxin_Phd/YefM"/>
</dbReference>